<dbReference type="InterPro" id="IPR050942">
    <property type="entry name" value="F-box_BR-signaling"/>
</dbReference>
<name>A0A1J6KIJ2_NICAT</name>
<feature type="domain" description="KIB1-4 beta-propeller" evidence="1">
    <location>
        <begin position="21"/>
        <end position="99"/>
    </location>
</feature>
<dbReference type="Proteomes" id="UP000187609">
    <property type="component" value="Unassembled WGS sequence"/>
</dbReference>
<reference evidence="2" key="1">
    <citation type="submission" date="2016-11" db="EMBL/GenBank/DDBJ databases">
        <title>The genome of Nicotiana attenuata.</title>
        <authorList>
            <person name="Xu S."/>
            <person name="Brockmoeller T."/>
            <person name="Gaquerel E."/>
            <person name="Navarro A."/>
            <person name="Kuhl H."/>
            <person name="Gase K."/>
            <person name="Ling Z."/>
            <person name="Zhou W."/>
            <person name="Kreitzer C."/>
            <person name="Stanke M."/>
            <person name="Tang H."/>
            <person name="Lyons E."/>
            <person name="Pandey P."/>
            <person name="Pandey S.P."/>
            <person name="Timmermann B."/>
            <person name="Baldwin I.T."/>
        </authorList>
    </citation>
    <scope>NUCLEOTIDE SEQUENCE [LARGE SCALE GENOMIC DNA]</scope>
    <source>
        <strain evidence="2">UT</strain>
    </source>
</reference>
<evidence type="ECO:0000313" key="2">
    <source>
        <dbReference type="EMBL" id="OIT22619.1"/>
    </source>
</evidence>
<sequence>MNSFAAYVKARFIGNGDIYRYQTTNFKLYLYESSSRSWCKVENIGENVLFLGLNTSISIASSYLPPGGYYKGNRIYFTDDNIDEHIVGAQGGYDIGFYDLDSRRITPLRCNNNDKYRKWTWPTPIWYIYNPEDFIVESFGACDKDEEGDLGLLDLFSCN</sequence>
<protein>
    <recommendedName>
        <fullName evidence="1">KIB1-4 beta-propeller domain-containing protein</fullName>
    </recommendedName>
</protein>
<gene>
    <name evidence="2" type="ORF">A4A49_55439</name>
</gene>
<dbReference type="EMBL" id="MJEQ01003586">
    <property type="protein sequence ID" value="OIT22619.1"/>
    <property type="molecule type" value="Genomic_DNA"/>
</dbReference>
<dbReference type="AlphaFoldDB" id="A0A1J6KIJ2"/>
<proteinExistence type="predicted"/>
<accession>A0A1J6KIJ2</accession>
<dbReference type="Gramene" id="OIT22619">
    <property type="protein sequence ID" value="OIT22619"/>
    <property type="gene ID" value="A4A49_55439"/>
</dbReference>
<keyword evidence="3" id="KW-1185">Reference proteome</keyword>
<dbReference type="Pfam" id="PF03478">
    <property type="entry name" value="Beta-prop_KIB1-4"/>
    <property type="match status" value="1"/>
</dbReference>
<dbReference type="PANTHER" id="PTHR44259">
    <property type="entry name" value="OS07G0183000 PROTEIN-RELATED"/>
    <property type="match status" value="1"/>
</dbReference>
<dbReference type="InterPro" id="IPR005174">
    <property type="entry name" value="KIB1-4_b-propeller"/>
</dbReference>
<organism evidence="2 3">
    <name type="scientific">Nicotiana attenuata</name>
    <name type="common">Coyote tobacco</name>
    <dbReference type="NCBI Taxonomy" id="49451"/>
    <lineage>
        <taxon>Eukaryota</taxon>
        <taxon>Viridiplantae</taxon>
        <taxon>Streptophyta</taxon>
        <taxon>Embryophyta</taxon>
        <taxon>Tracheophyta</taxon>
        <taxon>Spermatophyta</taxon>
        <taxon>Magnoliopsida</taxon>
        <taxon>eudicotyledons</taxon>
        <taxon>Gunneridae</taxon>
        <taxon>Pentapetalae</taxon>
        <taxon>asterids</taxon>
        <taxon>lamiids</taxon>
        <taxon>Solanales</taxon>
        <taxon>Solanaceae</taxon>
        <taxon>Nicotianoideae</taxon>
        <taxon>Nicotianeae</taxon>
        <taxon>Nicotiana</taxon>
    </lineage>
</organism>
<evidence type="ECO:0000259" key="1">
    <source>
        <dbReference type="Pfam" id="PF03478"/>
    </source>
</evidence>
<evidence type="ECO:0000313" key="3">
    <source>
        <dbReference type="Proteomes" id="UP000187609"/>
    </source>
</evidence>
<dbReference type="PANTHER" id="PTHR44259:SF95">
    <property type="entry name" value="F-BOX DOMAIN-CONTAINING PROTEIN"/>
    <property type="match status" value="1"/>
</dbReference>
<comment type="caution">
    <text evidence="2">The sequence shown here is derived from an EMBL/GenBank/DDBJ whole genome shotgun (WGS) entry which is preliminary data.</text>
</comment>